<evidence type="ECO:0000313" key="3">
    <source>
        <dbReference type="EMBL" id="TYO93301.1"/>
    </source>
</evidence>
<keyword evidence="3" id="KW-0251">Elongation factor</keyword>
<dbReference type="AlphaFoldDB" id="A0A5S4ZNI1"/>
<dbReference type="EMBL" id="VNHM01000020">
    <property type="protein sequence ID" value="TYO93301.1"/>
    <property type="molecule type" value="Genomic_DNA"/>
</dbReference>
<dbReference type="GO" id="GO:0003746">
    <property type="term" value="F:translation elongation factor activity"/>
    <property type="evidence" value="ECO:0007669"/>
    <property type="project" value="UniProtKB-KW"/>
</dbReference>
<organism evidence="3 4">
    <name type="scientific">Desulfallas thermosapovorans DSM 6562</name>
    <dbReference type="NCBI Taxonomy" id="1121431"/>
    <lineage>
        <taxon>Bacteria</taxon>
        <taxon>Bacillati</taxon>
        <taxon>Bacillota</taxon>
        <taxon>Clostridia</taxon>
        <taxon>Eubacteriales</taxon>
        <taxon>Desulfallaceae</taxon>
        <taxon>Desulfallas</taxon>
    </lineage>
</organism>
<dbReference type="InterPro" id="IPR036953">
    <property type="entry name" value="GreA/GreB_C_sf"/>
</dbReference>
<feature type="coiled-coil region" evidence="1">
    <location>
        <begin position="5"/>
        <end position="32"/>
    </location>
</feature>
<dbReference type="PIRSF" id="PIRSF006092">
    <property type="entry name" value="GreA_GreB"/>
    <property type="match status" value="1"/>
</dbReference>
<dbReference type="GO" id="GO:0003677">
    <property type="term" value="F:DNA binding"/>
    <property type="evidence" value="ECO:0007669"/>
    <property type="project" value="InterPro"/>
</dbReference>
<dbReference type="GO" id="GO:0032784">
    <property type="term" value="P:regulation of DNA-templated transcription elongation"/>
    <property type="evidence" value="ECO:0007669"/>
    <property type="project" value="InterPro"/>
</dbReference>
<comment type="caution">
    <text evidence="3">The sequence shown here is derived from an EMBL/GenBank/DDBJ whole genome shotgun (WGS) entry which is preliminary data.</text>
</comment>
<evidence type="ECO:0000259" key="2">
    <source>
        <dbReference type="Pfam" id="PF01272"/>
    </source>
</evidence>
<name>A0A5S4ZNI1_9FIRM</name>
<reference evidence="3 4" key="1">
    <citation type="submission" date="2019-07" db="EMBL/GenBank/DDBJ databases">
        <title>Genomic Encyclopedia of Type Strains, Phase I: the one thousand microbial genomes (KMG-I) project.</title>
        <authorList>
            <person name="Kyrpides N."/>
        </authorList>
    </citation>
    <scope>NUCLEOTIDE SEQUENCE [LARGE SCALE GENOMIC DNA]</scope>
    <source>
        <strain evidence="3 4">DSM 6562</strain>
    </source>
</reference>
<dbReference type="InterPro" id="IPR001437">
    <property type="entry name" value="Tscrpt_elong_fac_GreA/B_C"/>
</dbReference>
<evidence type="ECO:0000256" key="1">
    <source>
        <dbReference type="SAM" id="Coils"/>
    </source>
</evidence>
<keyword evidence="4" id="KW-1185">Reference proteome</keyword>
<evidence type="ECO:0000313" key="4">
    <source>
        <dbReference type="Proteomes" id="UP000323166"/>
    </source>
</evidence>
<feature type="domain" description="Transcription elongation factor GreA/GreB C-terminal" evidence="2">
    <location>
        <begin position="74"/>
        <end position="144"/>
    </location>
</feature>
<dbReference type="InterPro" id="IPR023459">
    <property type="entry name" value="Tscrpt_elong_fac_GreA/B_fam"/>
</dbReference>
<sequence>MQDSIELTKGAYEKLIESLVQVEEEKENLLNEFFPQDIKERNEVLQIMEKYITQVNQFAKKIKVVESGTNELPFVLIGSEVGLQDLDYNEETKLRIVLPLQSMDGDDASCLSPIGLSLLLKKVGDEVSVKTPGGILNYRVNSVSLPFF</sequence>
<dbReference type="RefSeq" id="WP_166512674.1">
    <property type="nucleotide sequence ID" value="NZ_VNHM01000020.1"/>
</dbReference>
<keyword evidence="3" id="KW-0648">Protein biosynthesis</keyword>
<dbReference type="GO" id="GO:0070063">
    <property type="term" value="F:RNA polymerase binding"/>
    <property type="evidence" value="ECO:0007669"/>
    <property type="project" value="InterPro"/>
</dbReference>
<keyword evidence="1" id="KW-0175">Coiled coil</keyword>
<protein>
    <submittedName>
        <fullName evidence="3">Transcription elongation factor GreA</fullName>
    </submittedName>
</protein>
<dbReference type="Proteomes" id="UP000323166">
    <property type="component" value="Unassembled WGS sequence"/>
</dbReference>
<proteinExistence type="predicted"/>
<dbReference type="Pfam" id="PF01272">
    <property type="entry name" value="GreA_GreB"/>
    <property type="match status" value="1"/>
</dbReference>
<gene>
    <name evidence="3" type="ORF">LX24_02741</name>
</gene>
<dbReference type="Gene3D" id="3.10.50.30">
    <property type="entry name" value="Transcription elongation factor, GreA/GreB, C-terminal domain"/>
    <property type="match status" value="1"/>
</dbReference>
<dbReference type="SUPFAM" id="SSF54534">
    <property type="entry name" value="FKBP-like"/>
    <property type="match status" value="1"/>
</dbReference>
<accession>A0A5S4ZNI1</accession>